<organism evidence="1">
    <name type="scientific">mine drainage metagenome</name>
    <dbReference type="NCBI Taxonomy" id="410659"/>
    <lineage>
        <taxon>unclassified sequences</taxon>
        <taxon>metagenomes</taxon>
        <taxon>ecological metagenomes</taxon>
    </lineage>
</organism>
<reference evidence="1" key="1">
    <citation type="submission" date="2013-08" db="EMBL/GenBank/DDBJ databases">
        <authorList>
            <person name="Mendez C."/>
            <person name="Richter M."/>
            <person name="Ferrer M."/>
            <person name="Sanchez J."/>
        </authorList>
    </citation>
    <scope>NUCLEOTIDE SEQUENCE</scope>
</reference>
<dbReference type="AlphaFoldDB" id="T1C2Z6"/>
<gene>
    <name evidence="1" type="ORF">B1B_02220</name>
</gene>
<accession>T1C2Z6</accession>
<name>T1C2Z6_9ZZZZ</name>
<sequence>MGLNDTWIFAAGNWSQLNTSRSPPLDTYDYGDYGLVYDPSIGGLLLFSPVSGTWTFSNDSWTKLALNTSPAQYGAMFYDNATRSVILWSGTSAETWSFASGNWTEVAANNTHLDLPGLTPVTTRISTTGSCSA</sequence>
<evidence type="ECO:0000313" key="1">
    <source>
        <dbReference type="EMBL" id="EQD75253.1"/>
    </source>
</evidence>
<dbReference type="EMBL" id="AUZY01001315">
    <property type="protein sequence ID" value="EQD75253.1"/>
    <property type="molecule type" value="Genomic_DNA"/>
</dbReference>
<proteinExistence type="predicted"/>
<protein>
    <submittedName>
        <fullName evidence="1">Uncharacterized protein</fullName>
    </submittedName>
</protein>
<comment type="caution">
    <text evidence="1">The sequence shown here is derived from an EMBL/GenBank/DDBJ whole genome shotgun (WGS) entry which is preliminary data.</text>
</comment>
<reference evidence="1" key="2">
    <citation type="journal article" date="2014" name="ISME J.">
        <title>Microbial stratification in low pH oxic and suboxic macroscopic growths along an acid mine drainage.</title>
        <authorList>
            <person name="Mendez-Garcia C."/>
            <person name="Mesa V."/>
            <person name="Sprenger R.R."/>
            <person name="Richter M."/>
            <person name="Diez M.S."/>
            <person name="Solano J."/>
            <person name="Bargiela R."/>
            <person name="Golyshina O.V."/>
            <person name="Manteca A."/>
            <person name="Ramos J.L."/>
            <person name="Gallego J.R."/>
            <person name="Llorente I."/>
            <person name="Martins Dos Santos V.A."/>
            <person name="Jensen O.N."/>
            <person name="Pelaez A.I."/>
            <person name="Sanchez J."/>
            <person name="Ferrer M."/>
        </authorList>
    </citation>
    <scope>NUCLEOTIDE SEQUENCE</scope>
</reference>